<feature type="transmembrane region" description="Helical" evidence="9">
    <location>
        <begin position="16"/>
        <end position="35"/>
    </location>
</feature>
<dbReference type="Gene3D" id="1.20.5.1930">
    <property type="match status" value="1"/>
</dbReference>
<dbReference type="Gene3D" id="3.30.565.10">
    <property type="entry name" value="Histidine kinase-like ATPase, C-terminal domain"/>
    <property type="match status" value="1"/>
</dbReference>
<name>A0ABS0YWN4_9BACT</name>
<keyword evidence="5" id="KW-0418">Kinase</keyword>
<organism evidence="11 12">
    <name type="scientific">Geomonas propionica</name>
    <dbReference type="NCBI Taxonomy" id="2798582"/>
    <lineage>
        <taxon>Bacteria</taxon>
        <taxon>Pseudomonadati</taxon>
        <taxon>Thermodesulfobacteriota</taxon>
        <taxon>Desulfuromonadia</taxon>
        <taxon>Geobacterales</taxon>
        <taxon>Geobacteraceae</taxon>
        <taxon>Geomonas</taxon>
    </lineage>
</organism>
<reference evidence="11 12" key="1">
    <citation type="submission" date="2020-12" db="EMBL/GenBank/DDBJ databases">
        <title>Geomonas sp. Red259, isolated from paddy soil.</title>
        <authorList>
            <person name="Xu Z."/>
            <person name="Zhang Z."/>
            <person name="Masuda Y."/>
            <person name="Itoh H."/>
            <person name="Senoo K."/>
        </authorList>
    </citation>
    <scope>NUCLEOTIDE SEQUENCE [LARGE SCALE GENOMIC DNA]</scope>
    <source>
        <strain evidence="11 12">Red259</strain>
    </source>
</reference>
<sequence length="570" mass="63803">MVITQPRYHSKTRAEYLIATGRVILSTFFLVAVWLDPSEPTRYAATTYGILSGYLGYSLVIGALTWRQGFGWTWLHLVTHSIDLLVFACLMFLTTGPNSPFFVYFIFILVCATFRWQWRGTLWTAAAAMCITLLLAWYPSNLLLDRNFELNRFIIRIGYLAVVAGLLGYLGAYEESMREILAMLSQWPRETLPQEPGTDGQGMLGHAAAILKAPRVVLLWEEEDEPWLHLLCWTAEGCSYEWKEPGVFGDIVADGLEQASFFTRDAGSGHFPVVCNTVAGLQQRYCAPLDTALVRRFNICSACVSPLHGEKISGYLLALDRQQPTPDDLVLGGIVAHEIAARLDHALLLKQLQQGAAADERLRLAHDLHDGLLQSLAGAGLQLAAASRLVETDPAAAKDNILQVQQLLASEQRDLRSQINDMKRLFSRRNTEEFGLPRRLEELAGRIRRQWEVACSVTCHTPAPRLQRSMAREIYFVVHEALINAVRHAEATTLYAEIRFDAQWARISVTDDGCGFGFQGRYDQDQLCDLKRGPVTLRERIDALNGKLVIDSSERGARLDITLPLIELGG</sequence>
<comment type="subcellular location">
    <subcellularLocation>
        <location evidence="1">Cell membrane</location>
        <topology evidence="1">Multi-pass membrane protein</topology>
    </subcellularLocation>
</comment>
<comment type="caution">
    <text evidence="11">The sequence shown here is derived from an EMBL/GenBank/DDBJ whole genome shotgun (WGS) entry which is preliminary data.</text>
</comment>
<evidence type="ECO:0000256" key="7">
    <source>
        <dbReference type="ARBA" id="ARBA00023012"/>
    </source>
</evidence>
<dbReference type="InterPro" id="IPR050482">
    <property type="entry name" value="Sensor_HK_TwoCompSys"/>
</dbReference>
<keyword evidence="12" id="KW-1185">Reference proteome</keyword>
<feature type="transmembrane region" description="Helical" evidence="9">
    <location>
        <begin position="47"/>
        <end position="66"/>
    </location>
</feature>
<dbReference type="InterPro" id="IPR036890">
    <property type="entry name" value="HATPase_C_sf"/>
</dbReference>
<gene>
    <name evidence="11" type="ORF">JFN90_19545</name>
</gene>
<evidence type="ECO:0000313" key="12">
    <source>
        <dbReference type="Proteomes" id="UP000641025"/>
    </source>
</evidence>
<feature type="transmembrane region" description="Helical" evidence="9">
    <location>
        <begin position="121"/>
        <end position="138"/>
    </location>
</feature>
<evidence type="ECO:0000259" key="10">
    <source>
        <dbReference type="Pfam" id="PF07730"/>
    </source>
</evidence>
<dbReference type="InterPro" id="IPR011712">
    <property type="entry name" value="Sig_transdc_His_kin_sub3_dim/P"/>
</dbReference>
<keyword evidence="7" id="KW-0902">Two-component regulatory system</keyword>
<proteinExistence type="predicted"/>
<evidence type="ECO:0000256" key="2">
    <source>
        <dbReference type="ARBA" id="ARBA00022475"/>
    </source>
</evidence>
<evidence type="ECO:0000256" key="6">
    <source>
        <dbReference type="ARBA" id="ARBA00022989"/>
    </source>
</evidence>
<dbReference type="Proteomes" id="UP000641025">
    <property type="component" value="Unassembled WGS sequence"/>
</dbReference>
<dbReference type="RefSeq" id="WP_199396804.1">
    <property type="nucleotide sequence ID" value="NZ_JAEMHK010000018.1"/>
</dbReference>
<dbReference type="Pfam" id="PF07730">
    <property type="entry name" value="HisKA_3"/>
    <property type="match status" value="1"/>
</dbReference>
<dbReference type="EMBL" id="JAEMHK010000018">
    <property type="protein sequence ID" value="MBJ6802326.1"/>
    <property type="molecule type" value="Genomic_DNA"/>
</dbReference>
<keyword evidence="3" id="KW-0808">Transferase</keyword>
<dbReference type="PANTHER" id="PTHR24421">
    <property type="entry name" value="NITRATE/NITRITE SENSOR PROTEIN NARX-RELATED"/>
    <property type="match status" value="1"/>
</dbReference>
<dbReference type="SUPFAM" id="SSF55874">
    <property type="entry name" value="ATPase domain of HSP90 chaperone/DNA topoisomerase II/histidine kinase"/>
    <property type="match status" value="1"/>
</dbReference>
<evidence type="ECO:0000313" key="11">
    <source>
        <dbReference type="EMBL" id="MBJ6802326.1"/>
    </source>
</evidence>
<evidence type="ECO:0000256" key="5">
    <source>
        <dbReference type="ARBA" id="ARBA00022777"/>
    </source>
</evidence>
<evidence type="ECO:0000256" key="9">
    <source>
        <dbReference type="SAM" id="Phobius"/>
    </source>
</evidence>
<evidence type="ECO:0000256" key="4">
    <source>
        <dbReference type="ARBA" id="ARBA00022692"/>
    </source>
</evidence>
<keyword evidence="8 9" id="KW-0472">Membrane</keyword>
<evidence type="ECO:0000256" key="8">
    <source>
        <dbReference type="ARBA" id="ARBA00023136"/>
    </source>
</evidence>
<keyword evidence="2" id="KW-1003">Cell membrane</keyword>
<evidence type="ECO:0000256" key="1">
    <source>
        <dbReference type="ARBA" id="ARBA00004651"/>
    </source>
</evidence>
<dbReference type="SUPFAM" id="SSF55781">
    <property type="entry name" value="GAF domain-like"/>
    <property type="match status" value="1"/>
</dbReference>
<feature type="domain" description="Signal transduction histidine kinase subgroup 3 dimerisation and phosphoacceptor" evidence="10">
    <location>
        <begin position="360"/>
        <end position="423"/>
    </location>
</feature>
<feature type="transmembrane region" description="Helical" evidence="9">
    <location>
        <begin position="153"/>
        <end position="173"/>
    </location>
</feature>
<accession>A0ABS0YWN4</accession>
<keyword evidence="4 9" id="KW-0812">Transmembrane</keyword>
<evidence type="ECO:0000256" key="3">
    <source>
        <dbReference type="ARBA" id="ARBA00022679"/>
    </source>
</evidence>
<keyword evidence="6 9" id="KW-1133">Transmembrane helix</keyword>
<dbReference type="CDD" id="cd16917">
    <property type="entry name" value="HATPase_UhpB-NarQ-NarX-like"/>
    <property type="match status" value="1"/>
</dbReference>
<dbReference type="PANTHER" id="PTHR24421:SF37">
    <property type="entry name" value="SENSOR HISTIDINE KINASE NARS"/>
    <property type="match status" value="1"/>
</dbReference>
<protein>
    <recommendedName>
        <fullName evidence="10">Signal transduction histidine kinase subgroup 3 dimerisation and phosphoacceptor domain-containing protein</fullName>
    </recommendedName>
</protein>